<keyword evidence="3" id="KW-1185">Reference proteome</keyword>
<reference evidence="2 3" key="1">
    <citation type="submission" date="2023-09" db="EMBL/GenBank/DDBJ databases">
        <title>Nesidiocoris tenuis whole genome shotgun sequence.</title>
        <authorList>
            <person name="Shibata T."/>
            <person name="Shimoda M."/>
            <person name="Kobayashi T."/>
            <person name="Uehara T."/>
        </authorList>
    </citation>
    <scope>NUCLEOTIDE SEQUENCE [LARGE SCALE GENOMIC DNA]</scope>
    <source>
        <strain evidence="2 3">Japan</strain>
    </source>
</reference>
<keyword evidence="1" id="KW-0175">Coiled coil</keyword>
<evidence type="ECO:0000313" key="3">
    <source>
        <dbReference type="Proteomes" id="UP001307889"/>
    </source>
</evidence>
<proteinExistence type="predicted"/>
<feature type="coiled-coil region" evidence="1">
    <location>
        <begin position="175"/>
        <end position="209"/>
    </location>
</feature>
<name>A0ABN7AZ32_9HEMI</name>
<sequence>MPGRFRANEMRRTLSTASISSVASSRSDDGSQDLELRLAELTELLEMAKLKQRLDEITAKKLKAEAEFTRFEEDLAKLQEAIKSKLTICRMISKVLEANSYVESTKRVLKKSVIKSDYLLQCLVVIKTSLSQLANCVVLIDVDFDEKEIRAVLEKFSAKDPCPDLTKEIKVADQVEEISAILERFKSDLDRYEQLVKDIENTIHQIRVMQVRIFVALEGSQCR</sequence>
<protein>
    <submittedName>
        <fullName evidence="2">Uncharacterized protein</fullName>
    </submittedName>
</protein>
<gene>
    <name evidence="2" type="ORF">NTJ_10238</name>
</gene>
<dbReference type="EMBL" id="AP028916">
    <property type="protein sequence ID" value="BES97423.1"/>
    <property type="molecule type" value="Genomic_DNA"/>
</dbReference>
<evidence type="ECO:0000256" key="1">
    <source>
        <dbReference type="SAM" id="Coils"/>
    </source>
</evidence>
<feature type="coiled-coil region" evidence="1">
    <location>
        <begin position="31"/>
        <end position="81"/>
    </location>
</feature>
<organism evidence="2 3">
    <name type="scientific">Nesidiocoris tenuis</name>
    <dbReference type="NCBI Taxonomy" id="355587"/>
    <lineage>
        <taxon>Eukaryota</taxon>
        <taxon>Metazoa</taxon>
        <taxon>Ecdysozoa</taxon>
        <taxon>Arthropoda</taxon>
        <taxon>Hexapoda</taxon>
        <taxon>Insecta</taxon>
        <taxon>Pterygota</taxon>
        <taxon>Neoptera</taxon>
        <taxon>Paraneoptera</taxon>
        <taxon>Hemiptera</taxon>
        <taxon>Heteroptera</taxon>
        <taxon>Panheteroptera</taxon>
        <taxon>Cimicomorpha</taxon>
        <taxon>Miridae</taxon>
        <taxon>Dicyphina</taxon>
        <taxon>Nesidiocoris</taxon>
    </lineage>
</organism>
<accession>A0ABN7AZ32</accession>
<evidence type="ECO:0000313" key="2">
    <source>
        <dbReference type="EMBL" id="BES97423.1"/>
    </source>
</evidence>
<dbReference type="Proteomes" id="UP001307889">
    <property type="component" value="Chromosome 8"/>
</dbReference>